<dbReference type="Gene3D" id="1.10.10.10">
    <property type="entry name" value="Winged helix-like DNA-binding domain superfamily/Winged helix DNA-binding domain"/>
    <property type="match status" value="1"/>
</dbReference>
<dbReference type="InterPro" id="IPR036388">
    <property type="entry name" value="WH-like_DNA-bd_sf"/>
</dbReference>
<protein>
    <submittedName>
        <fullName evidence="2">Transcriptional regulator</fullName>
    </submittedName>
</protein>
<keyword evidence="3" id="KW-1185">Reference proteome</keyword>
<name>A0ABQ3DB50_9RHOB</name>
<dbReference type="NCBIfam" id="NF033788">
    <property type="entry name" value="HTH_metalloreg"/>
    <property type="match status" value="1"/>
</dbReference>
<evidence type="ECO:0000313" key="2">
    <source>
        <dbReference type="EMBL" id="GHA60217.1"/>
    </source>
</evidence>
<evidence type="ECO:0000259" key="1">
    <source>
        <dbReference type="PROSITE" id="PS50987"/>
    </source>
</evidence>
<dbReference type="SMART" id="SM00418">
    <property type="entry name" value="HTH_ARSR"/>
    <property type="match status" value="1"/>
</dbReference>
<evidence type="ECO:0000313" key="3">
    <source>
        <dbReference type="Proteomes" id="UP000634455"/>
    </source>
</evidence>
<dbReference type="InterPro" id="IPR036390">
    <property type="entry name" value="WH_DNA-bd_sf"/>
</dbReference>
<comment type="caution">
    <text evidence="2">The sequence shown here is derived from an EMBL/GenBank/DDBJ whole genome shotgun (WGS) entry which is preliminary data.</text>
</comment>
<dbReference type="SUPFAM" id="SSF46785">
    <property type="entry name" value="Winged helix' DNA-binding domain"/>
    <property type="match status" value="1"/>
</dbReference>
<dbReference type="PANTHER" id="PTHR38600">
    <property type="entry name" value="TRANSCRIPTIONAL REGULATORY PROTEIN"/>
    <property type="match status" value="1"/>
</dbReference>
<reference evidence="3" key="1">
    <citation type="journal article" date="2019" name="Int. J. Syst. Evol. Microbiol.">
        <title>The Global Catalogue of Microorganisms (GCM) 10K type strain sequencing project: providing services to taxonomists for standard genome sequencing and annotation.</title>
        <authorList>
            <consortium name="The Broad Institute Genomics Platform"/>
            <consortium name="The Broad Institute Genome Sequencing Center for Infectious Disease"/>
            <person name="Wu L."/>
            <person name="Ma J."/>
        </authorList>
    </citation>
    <scope>NUCLEOTIDE SEQUENCE [LARGE SCALE GENOMIC DNA]</scope>
    <source>
        <strain evidence="3">KCTC 32465</strain>
    </source>
</reference>
<organism evidence="2 3">
    <name type="scientific">Paramylibacter ulvae</name>
    <dbReference type="NCBI Taxonomy" id="1651968"/>
    <lineage>
        <taxon>Bacteria</taxon>
        <taxon>Pseudomonadati</taxon>
        <taxon>Pseudomonadota</taxon>
        <taxon>Alphaproteobacteria</taxon>
        <taxon>Rhodobacterales</taxon>
        <taxon>Paracoccaceae</taxon>
        <taxon>Paramylibacter</taxon>
    </lineage>
</organism>
<dbReference type="Proteomes" id="UP000634455">
    <property type="component" value="Unassembled WGS sequence"/>
</dbReference>
<sequence>MNHSILTPMDNNSPELDTVFLAFADSTRRAVLRRLGDGPASVSDLAAPFDMALPPFMKHIRTLENAGLITTEKVGRVRTCELNPERYAAVEDWLKEQRRQWTSRYRKLDNLLEQLKDKDR</sequence>
<proteinExistence type="predicted"/>
<dbReference type="PROSITE" id="PS50987">
    <property type="entry name" value="HTH_ARSR_2"/>
    <property type="match status" value="1"/>
</dbReference>
<feature type="domain" description="HTH arsR-type" evidence="1">
    <location>
        <begin position="8"/>
        <end position="102"/>
    </location>
</feature>
<accession>A0ABQ3DB50</accession>
<dbReference type="InterPro" id="IPR011991">
    <property type="entry name" value="ArsR-like_HTH"/>
</dbReference>
<dbReference type="Pfam" id="PF12840">
    <property type="entry name" value="HTH_20"/>
    <property type="match status" value="1"/>
</dbReference>
<dbReference type="InterPro" id="IPR001845">
    <property type="entry name" value="HTH_ArsR_DNA-bd_dom"/>
</dbReference>
<dbReference type="CDD" id="cd00090">
    <property type="entry name" value="HTH_ARSR"/>
    <property type="match status" value="1"/>
</dbReference>
<dbReference type="PANTHER" id="PTHR38600:SF2">
    <property type="entry name" value="SLL0088 PROTEIN"/>
    <property type="match status" value="1"/>
</dbReference>
<gene>
    <name evidence="2" type="ORF">GCM10008927_27170</name>
</gene>
<dbReference type="EMBL" id="BMZF01000010">
    <property type="protein sequence ID" value="GHA60217.1"/>
    <property type="molecule type" value="Genomic_DNA"/>
</dbReference>